<keyword evidence="2" id="KW-0812">Transmembrane</keyword>
<dbReference type="PANTHER" id="PTHR34649">
    <property type="entry name" value="CILIA- AND FLAGELLA-ASSOCIATED PROTEIN 99"/>
    <property type="match status" value="1"/>
</dbReference>
<dbReference type="InterPro" id="IPR039341">
    <property type="entry name" value="CFAP99"/>
</dbReference>
<evidence type="ECO:0000256" key="1">
    <source>
        <dbReference type="SAM" id="Coils"/>
    </source>
</evidence>
<feature type="non-terminal residue" evidence="3">
    <location>
        <position position="578"/>
    </location>
</feature>
<evidence type="ECO:0000313" key="4">
    <source>
        <dbReference type="Proteomes" id="UP000628412"/>
    </source>
</evidence>
<feature type="coiled-coil region" evidence="1">
    <location>
        <begin position="481"/>
        <end position="511"/>
    </location>
</feature>
<sequence>LNVTEEKFVLDTLAGCTEYKSILDVVVNAFYVQDGKYCPISERNLYIVICYLATFQLEEIGLQRFSRIVKSLDTAKMQQFLRFFFNDLYLNTWIKDEWSHFYDSVYVKENWIDPLLRWQPKVQQLIEKLTDKLRNHTTTVKTSRVTQPKEFNLTVPKPRAIPPPSPAPLPVLPKRQPVPPSIYKPPKERKQLEEIKTKNIQKAKIIFSLILFNLAPFICFKFLFRIISAVLVLWSQTSCDREIDPFLPQYLEVVWESVLAEYFEELTKQPQDLIDNIPIKLNTAAILREGALYQRKLEEELKRIENLQQGAGDPSEFLEWQKQMRGKDLEEQLTEIECRRLQGKLSREEAVLAHQNVIQENKKKADLLREEKAELMDLYAEKRLQEQKEMKELVEQVMEGHKNVKQVKAKVQEYKQQIVQQVCEESGELLRQALEEKEEENRKRYELIQQIRAIESTSSIRHKFVDLTETGGHGLFGEMSIVELRERLALLKEAQKAAEEEKRDQIIHEKQAKEQLILDKLDQISQFRAELGRAAALKQEEKKKSQSGERSIKDERILNLQKKIVEKTMERKKQAGLL</sequence>
<accession>A0A850XNL1</accession>
<dbReference type="EMBL" id="WEIU01001653">
    <property type="protein sequence ID" value="NWH83996.1"/>
    <property type="molecule type" value="Genomic_DNA"/>
</dbReference>
<evidence type="ECO:0000256" key="2">
    <source>
        <dbReference type="SAM" id="Phobius"/>
    </source>
</evidence>
<dbReference type="AlphaFoldDB" id="A0A850XNL1"/>
<proteinExistence type="predicted"/>
<protein>
    <submittedName>
        <fullName evidence="3">CFA99 protein</fullName>
    </submittedName>
</protein>
<comment type="caution">
    <text evidence="3">The sequence shown here is derived from an EMBL/GenBank/DDBJ whole genome shotgun (WGS) entry which is preliminary data.</text>
</comment>
<dbReference type="PANTHER" id="PTHR34649:SF1">
    <property type="entry name" value="CILIA- AND FLAGELLA-ASSOCIATED PROTEIN 99"/>
    <property type="match status" value="1"/>
</dbReference>
<keyword evidence="1" id="KW-0175">Coiled coil</keyword>
<feature type="transmembrane region" description="Helical" evidence="2">
    <location>
        <begin position="205"/>
        <end position="234"/>
    </location>
</feature>
<reference evidence="3" key="1">
    <citation type="submission" date="2019-10" db="EMBL/GenBank/DDBJ databases">
        <title>Bird 10,000 Genomes (B10K) Project - Family phase.</title>
        <authorList>
            <person name="Zhang G."/>
        </authorList>
    </citation>
    <scope>NUCLEOTIDE SEQUENCE</scope>
    <source>
        <strain evidence="3">B10K-DU-002-10</strain>
        <tissue evidence="3">Muscle</tissue>
    </source>
</reference>
<keyword evidence="4" id="KW-1185">Reference proteome</keyword>
<name>A0A850XNL1_AEGCA</name>
<gene>
    <name evidence="3" type="primary">Cfap99</name>
    <name evidence="3" type="ORF">AEGCAU_R06635</name>
</gene>
<feature type="non-terminal residue" evidence="3">
    <location>
        <position position="1"/>
    </location>
</feature>
<keyword evidence="2" id="KW-1133">Transmembrane helix</keyword>
<evidence type="ECO:0000313" key="3">
    <source>
        <dbReference type="EMBL" id="NWH83996.1"/>
    </source>
</evidence>
<dbReference type="Proteomes" id="UP000628412">
    <property type="component" value="Unassembled WGS sequence"/>
</dbReference>
<organism evidence="3 4">
    <name type="scientific">Aegithalos caudatus</name>
    <name type="common">Long-tailed tit</name>
    <name type="synonym">Acredula caudata</name>
    <dbReference type="NCBI Taxonomy" id="73327"/>
    <lineage>
        <taxon>Eukaryota</taxon>
        <taxon>Metazoa</taxon>
        <taxon>Chordata</taxon>
        <taxon>Craniata</taxon>
        <taxon>Vertebrata</taxon>
        <taxon>Euteleostomi</taxon>
        <taxon>Archelosauria</taxon>
        <taxon>Archosauria</taxon>
        <taxon>Dinosauria</taxon>
        <taxon>Saurischia</taxon>
        <taxon>Theropoda</taxon>
        <taxon>Coelurosauria</taxon>
        <taxon>Aves</taxon>
        <taxon>Neognathae</taxon>
        <taxon>Neoaves</taxon>
        <taxon>Telluraves</taxon>
        <taxon>Australaves</taxon>
        <taxon>Passeriformes</taxon>
        <taxon>Sylvioidea</taxon>
        <taxon>Aegithalidae</taxon>
        <taxon>Aegithalos</taxon>
    </lineage>
</organism>
<feature type="coiled-coil region" evidence="1">
    <location>
        <begin position="358"/>
        <end position="450"/>
    </location>
</feature>
<keyword evidence="2" id="KW-0472">Membrane</keyword>